<name>A0A6H5I6U1_9HYME</name>
<evidence type="ECO:0000313" key="3">
    <source>
        <dbReference type="Proteomes" id="UP000479190"/>
    </source>
</evidence>
<organism evidence="2 3">
    <name type="scientific">Trichogramma brassicae</name>
    <dbReference type="NCBI Taxonomy" id="86971"/>
    <lineage>
        <taxon>Eukaryota</taxon>
        <taxon>Metazoa</taxon>
        <taxon>Ecdysozoa</taxon>
        <taxon>Arthropoda</taxon>
        <taxon>Hexapoda</taxon>
        <taxon>Insecta</taxon>
        <taxon>Pterygota</taxon>
        <taxon>Neoptera</taxon>
        <taxon>Endopterygota</taxon>
        <taxon>Hymenoptera</taxon>
        <taxon>Apocrita</taxon>
        <taxon>Proctotrupomorpha</taxon>
        <taxon>Chalcidoidea</taxon>
        <taxon>Trichogrammatidae</taxon>
        <taxon>Trichogramma</taxon>
    </lineage>
</organism>
<feature type="region of interest" description="Disordered" evidence="1">
    <location>
        <begin position="152"/>
        <end position="176"/>
    </location>
</feature>
<dbReference type="OrthoDB" id="5954868at2759"/>
<dbReference type="Proteomes" id="UP000479190">
    <property type="component" value="Unassembled WGS sequence"/>
</dbReference>
<sequence>METLVIVRKTESFERENLSEFRRGISIKTVACVMQVHASQISHNSHRILIMLLHVSRTTNVDDAELDIDRASMDENNLDMFIIQRLKDMSSGLNVGQIFHSVRVRAGLEGEALERGARLIALRHGIIQKIHPARVHLRPHTGAEQRQLFVHRRDAGSSVRGPEIRRHTGDPGRQSLRPELQKGRRLEKNILGAGGAGKEFSQALGGNHPREQFTVGMLTYEREQVLINSLARLYGLPYLLYNLIGCGEINNCIK</sequence>
<reference evidence="2 3" key="1">
    <citation type="submission" date="2020-02" db="EMBL/GenBank/DDBJ databases">
        <authorList>
            <person name="Ferguson B K."/>
        </authorList>
    </citation>
    <scope>NUCLEOTIDE SEQUENCE [LARGE SCALE GENOMIC DNA]</scope>
</reference>
<keyword evidence="3" id="KW-1185">Reference proteome</keyword>
<evidence type="ECO:0000256" key="1">
    <source>
        <dbReference type="SAM" id="MobiDB-lite"/>
    </source>
</evidence>
<accession>A0A6H5I6U1</accession>
<dbReference type="EMBL" id="CADCXV010000670">
    <property type="protein sequence ID" value="CAB0032180.1"/>
    <property type="molecule type" value="Genomic_DNA"/>
</dbReference>
<protein>
    <submittedName>
        <fullName evidence="2">Uncharacterized protein</fullName>
    </submittedName>
</protein>
<gene>
    <name evidence="2" type="ORF">TBRA_LOCUS4124</name>
</gene>
<dbReference type="AlphaFoldDB" id="A0A6H5I6U1"/>
<proteinExistence type="predicted"/>
<evidence type="ECO:0000313" key="2">
    <source>
        <dbReference type="EMBL" id="CAB0032180.1"/>
    </source>
</evidence>